<dbReference type="InterPro" id="IPR036217">
    <property type="entry name" value="MethylDNA_cys_MeTrfase_DNAb"/>
</dbReference>
<dbReference type="InterPro" id="IPR052520">
    <property type="entry name" value="ATL_DNA_repair"/>
</dbReference>
<dbReference type="SUPFAM" id="SSF46767">
    <property type="entry name" value="Methylated DNA-protein cysteine methyltransferase, C-terminal domain"/>
    <property type="match status" value="1"/>
</dbReference>
<dbReference type="Gene3D" id="1.10.10.10">
    <property type="entry name" value="Winged helix-like DNA-binding domain superfamily/Winged helix DNA-binding domain"/>
    <property type="match status" value="1"/>
</dbReference>
<comment type="caution">
    <text evidence="3">The sequence shown here is derived from an EMBL/GenBank/DDBJ whole genome shotgun (WGS) entry which is preliminary data.</text>
</comment>
<proteinExistence type="predicted"/>
<evidence type="ECO:0000259" key="2">
    <source>
        <dbReference type="Pfam" id="PF01035"/>
    </source>
</evidence>
<accession>A0ABU1UZW9</accession>
<dbReference type="InterPro" id="IPR036388">
    <property type="entry name" value="WH-like_DNA-bd_sf"/>
</dbReference>
<dbReference type="CDD" id="cd06445">
    <property type="entry name" value="ATase"/>
    <property type="match status" value="1"/>
</dbReference>
<protein>
    <submittedName>
        <fullName evidence="3">Methylated-DNA-protein-cysteine methyltransferase-like protein</fullName>
    </submittedName>
</protein>
<gene>
    <name evidence="3" type="ORF">J2X05_002778</name>
</gene>
<reference evidence="3 4" key="1">
    <citation type="submission" date="2023-07" db="EMBL/GenBank/DDBJ databases">
        <title>Sorghum-associated microbial communities from plants grown in Nebraska, USA.</title>
        <authorList>
            <person name="Schachtman D."/>
        </authorList>
    </citation>
    <scope>NUCLEOTIDE SEQUENCE [LARGE SCALE GENOMIC DNA]</scope>
    <source>
        <strain evidence="3 4">BE190</strain>
    </source>
</reference>
<evidence type="ECO:0000256" key="1">
    <source>
        <dbReference type="ARBA" id="ARBA00022763"/>
    </source>
</evidence>
<organism evidence="3 4">
    <name type="scientific">Cellvibrio fibrivorans</name>
    <dbReference type="NCBI Taxonomy" id="126350"/>
    <lineage>
        <taxon>Bacteria</taxon>
        <taxon>Pseudomonadati</taxon>
        <taxon>Pseudomonadota</taxon>
        <taxon>Gammaproteobacteria</taxon>
        <taxon>Cellvibrionales</taxon>
        <taxon>Cellvibrionaceae</taxon>
        <taxon>Cellvibrio</taxon>
    </lineage>
</organism>
<dbReference type="PANTHER" id="PTHR42942:SF1">
    <property type="entry name" value="ALKYLTRANSFERASE-LIKE PROTEIN 1"/>
    <property type="match status" value="1"/>
</dbReference>
<sequence>MASTLASTTSATNREAIYLALMSIPAGNVITYGQLATLAGLPGAARLAGTVLCGLPENTELPWHRVINAQGKISLPPDSAAYKKQWQRLQAEGVEIKNGKINLRIYGYNN</sequence>
<dbReference type="InterPro" id="IPR014048">
    <property type="entry name" value="MethylDNA_cys_MeTrfase_DNA-bd"/>
</dbReference>
<evidence type="ECO:0000313" key="3">
    <source>
        <dbReference type="EMBL" id="MDR7090752.1"/>
    </source>
</evidence>
<name>A0ABU1UZW9_9GAMM</name>
<dbReference type="RefSeq" id="WP_310073328.1">
    <property type="nucleotide sequence ID" value="NZ_JAVDVX010000005.1"/>
</dbReference>
<keyword evidence="1" id="KW-0227">DNA damage</keyword>
<dbReference type="EMBL" id="JAVDVX010000005">
    <property type="protein sequence ID" value="MDR7090752.1"/>
    <property type="molecule type" value="Genomic_DNA"/>
</dbReference>
<dbReference type="Proteomes" id="UP001253595">
    <property type="component" value="Unassembled WGS sequence"/>
</dbReference>
<dbReference type="Pfam" id="PF01035">
    <property type="entry name" value="DNA_binding_1"/>
    <property type="match status" value="1"/>
</dbReference>
<dbReference type="PANTHER" id="PTHR42942">
    <property type="entry name" value="6-O-METHYLGUANINE DNA METHYLTRANSFERASE"/>
    <property type="match status" value="1"/>
</dbReference>
<keyword evidence="4" id="KW-1185">Reference proteome</keyword>
<evidence type="ECO:0000313" key="4">
    <source>
        <dbReference type="Proteomes" id="UP001253595"/>
    </source>
</evidence>
<feature type="domain" description="Methylated-DNA-[protein]-cysteine S-methyltransferase DNA binding" evidence="2">
    <location>
        <begin position="14"/>
        <end position="94"/>
    </location>
</feature>